<organism evidence="2 3">
    <name type="scientific">Brassica cretica</name>
    <name type="common">Mustard</name>
    <dbReference type="NCBI Taxonomy" id="69181"/>
    <lineage>
        <taxon>Eukaryota</taxon>
        <taxon>Viridiplantae</taxon>
        <taxon>Streptophyta</taxon>
        <taxon>Embryophyta</taxon>
        <taxon>Tracheophyta</taxon>
        <taxon>Spermatophyta</taxon>
        <taxon>Magnoliopsida</taxon>
        <taxon>eudicotyledons</taxon>
        <taxon>Gunneridae</taxon>
        <taxon>Pentapetalae</taxon>
        <taxon>rosids</taxon>
        <taxon>malvids</taxon>
        <taxon>Brassicales</taxon>
        <taxon>Brassicaceae</taxon>
        <taxon>Brassiceae</taxon>
        <taxon>Brassica</taxon>
    </lineage>
</organism>
<reference evidence="2" key="1">
    <citation type="submission" date="2019-12" db="EMBL/GenBank/DDBJ databases">
        <title>Genome sequencing and annotation of Brassica cretica.</title>
        <authorList>
            <person name="Studholme D.J."/>
            <person name="Sarris P."/>
        </authorList>
    </citation>
    <scope>NUCLEOTIDE SEQUENCE</scope>
    <source>
        <strain evidence="2">PFS-109/04</strain>
        <tissue evidence="2">Leaf</tissue>
    </source>
</reference>
<name>A0A8S9QGR5_BRACR</name>
<feature type="domain" description="Endonuclease/exonuclease/phosphatase" evidence="1">
    <location>
        <begin position="42"/>
        <end position="154"/>
    </location>
</feature>
<dbReference type="InterPro" id="IPR005135">
    <property type="entry name" value="Endo/exonuclease/phosphatase"/>
</dbReference>
<dbReference type="SUPFAM" id="SSF56219">
    <property type="entry name" value="DNase I-like"/>
    <property type="match status" value="1"/>
</dbReference>
<sequence length="422" mass="48026">MDKLCRGWNFTSNHSEDAEGRIVIIWRDSVSVRILHKSSQSVTCEVELLQISQDYSFGSAPWIVGGDFNQIIHHAEHSLADVNYLSSDMVELKAWLTQLGLYDLRYHGPLFTWSNHRPEGPIAKKLDRLLINSLVLNLFPNALAFFHPPLISDHTPCILDLAFKIPSADNRPFKFYNYLSKHPDFLQLVENAWAQAGSIVWNLTGLCWKQKQIKGDLKTLNRENFSQIQKRVSEANRLLTDLQVQALQNPSSQIFEQEKNALQNWQFLRDIEESYFKQRSRVNWLKEGDQNTTFFYRMVQTRLSFNLIRTFLLPSGAIIADVTQMSLHAVSHFKSILGPSPAPSPVIFSSTRWVSSLTEFTCSPALSLQMTAVPTAEEITSVLFKLNPNKSPGPDGLTSGFYKASWRILGTEVLNAISNFFT</sequence>
<dbReference type="InterPro" id="IPR036691">
    <property type="entry name" value="Endo/exonu/phosph_ase_sf"/>
</dbReference>
<dbReference type="AlphaFoldDB" id="A0A8S9QGR5"/>
<dbReference type="Pfam" id="PF03372">
    <property type="entry name" value="Exo_endo_phos"/>
    <property type="match status" value="1"/>
</dbReference>
<accession>A0A8S9QGR5</accession>
<gene>
    <name evidence="2" type="ORF">F2Q69_00020018</name>
</gene>
<evidence type="ECO:0000313" key="2">
    <source>
        <dbReference type="EMBL" id="KAF3537838.1"/>
    </source>
</evidence>
<protein>
    <recommendedName>
        <fullName evidence="1">Endonuclease/exonuclease/phosphatase domain-containing protein</fullName>
    </recommendedName>
</protein>
<dbReference type="Proteomes" id="UP000712600">
    <property type="component" value="Unassembled WGS sequence"/>
</dbReference>
<dbReference type="PANTHER" id="PTHR33710">
    <property type="entry name" value="BNAC02G09200D PROTEIN"/>
    <property type="match status" value="1"/>
</dbReference>
<comment type="caution">
    <text evidence="2">The sequence shown here is derived from an EMBL/GenBank/DDBJ whole genome shotgun (WGS) entry which is preliminary data.</text>
</comment>
<proteinExistence type="predicted"/>
<dbReference type="EMBL" id="QGKX02001290">
    <property type="protein sequence ID" value="KAF3537838.1"/>
    <property type="molecule type" value="Genomic_DNA"/>
</dbReference>
<dbReference type="PANTHER" id="PTHR33710:SF77">
    <property type="entry name" value="DNASE I-LIKE SUPERFAMILY PROTEIN"/>
    <property type="match status" value="1"/>
</dbReference>
<dbReference type="Gene3D" id="3.60.10.10">
    <property type="entry name" value="Endonuclease/exonuclease/phosphatase"/>
    <property type="match status" value="1"/>
</dbReference>
<evidence type="ECO:0000313" key="3">
    <source>
        <dbReference type="Proteomes" id="UP000712600"/>
    </source>
</evidence>
<evidence type="ECO:0000259" key="1">
    <source>
        <dbReference type="Pfam" id="PF03372"/>
    </source>
</evidence>